<gene>
    <name evidence="1" type="ORF">LX15_002501</name>
</gene>
<evidence type="ECO:0000313" key="1">
    <source>
        <dbReference type="EMBL" id="MCP2258803.1"/>
    </source>
</evidence>
<reference evidence="1 2" key="1">
    <citation type="submission" date="2022-06" db="EMBL/GenBank/DDBJ databases">
        <title>Genomic Encyclopedia of Archaeal and Bacterial Type Strains, Phase II (KMG-II): from individual species to whole genera.</title>
        <authorList>
            <person name="Goeker M."/>
        </authorList>
    </citation>
    <scope>NUCLEOTIDE SEQUENCE [LARGE SCALE GENOMIC DNA]</scope>
    <source>
        <strain evidence="1 2">DSM 40477</strain>
    </source>
</reference>
<proteinExistence type="predicted"/>
<protein>
    <submittedName>
        <fullName evidence="1">Uncharacterized protein</fullName>
    </submittedName>
</protein>
<dbReference type="EMBL" id="JAMTCP010000011">
    <property type="protein sequence ID" value="MCP2258803.1"/>
    <property type="molecule type" value="Genomic_DNA"/>
</dbReference>
<organism evidence="1 2">
    <name type="scientific">Streptoalloteichus tenebrarius (strain ATCC 17920 / DSM 40477 / JCM 4838 / CBS 697.72 / NBRC 16177 / NCIMB 11028 / NRRL B-12390 / A12253. 1 / ISP 5477)</name>
    <name type="common">Streptomyces tenebrarius</name>
    <dbReference type="NCBI Taxonomy" id="1933"/>
    <lineage>
        <taxon>Bacteria</taxon>
        <taxon>Bacillati</taxon>
        <taxon>Actinomycetota</taxon>
        <taxon>Actinomycetes</taxon>
        <taxon>Pseudonocardiales</taxon>
        <taxon>Pseudonocardiaceae</taxon>
        <taxon>Streptoalloteichus</taxon>
    </lineage>
</organism>
<name>A0ABT1HTI8_STRSD</name>
<accession>A0ABT1HTI8</accession>
<comment type="caution">
    <text evidence="1">The sequence shown here is derived from an EMBL/GenBank/DDBJ whole genome shotgun (WGS) entry which is preliminary data.</text>
</comment>
<dbReference type="RefSeq" id="WP_253669721.1">
    <property type="nucleotide sequence ID" value="NZ_JAMTCP010000011.1"/>
</dbReference>
<evidence type="ECO:0000313" key="2">
    <source>
        <dbReference type="Proteomes" id="UP001205311"/>
    </source>
</evidence>
<keyword evidence="2" id="KW-1185">Reference proteome</keyword>
<sequence>MRQGTYDERVFLLPHRNDHHVKLRSEGDVPSDMSLWSTVYELEIVVSGGLTGMAIVHDLFCAGSAGVLGYLRQEAPGLGHRELSLLPLIVSRHRAGWRLAHTAEVPRRGVIDSKTSNS</sequence>
<dbReference type="Proteomes" id="UP001205311">
    <property type="component" value="Unassembled WGS sequence"/>
</dbReference>